<evidence type="ECO:0000259" key="1">
    <source>
        <dbReference type="Pfam" id="PF13349"/>
    </source>
</evidence>
<evidence type="ECO:0000313" key="2">
    <source>
        <dbReference type="EMBL" id="MBW5422320.1"/>
    </source>
</evidence>
<gene>
    <name evidence="2" type="ORF">GKQ77_12225</name>
</gene>
<accession>A0ABS6YLP0</accession>
<feature type="domain" description="DUF4097" evidence="1">
    <location>
        <begin position="61"/>
        <end position="289"/>
    </location>
</feature>
<protein>
    <submittedName>
        <fullName evidence="2">DUF4097 family beta strand repeat protein</fullName>
    </submittedName>
</protein>
<dbReference type="Pfam" id="PF13349">
    <property type="entry name" value="DUF4097"/>
    <property type="match status" value="1"/>
</dbReference>
<proteinExistence type="predicted"/>
<name>A0ABS6YLP0_9ACTN</name>
<keyword evidence="3" id="KW-1185">Reference proteome</keyword>
<dbReference type="Proteomes" id="UP001197114">
    <property type="component" value="Unassembled WGS sequence"/>
</dbReference>
<dbReference type="EMBL" id="WMBF01000098">
    <property type="protein sequence ID" value="MBW5422320.1"/>
    <property type="molecule type" value="Genomic_DNA"/>
</dbReference>
<organism evidence="2 3">
    <name type="scientific">Streptomyces anatolicus</name>
    <dbReference type="NCBI Taxonomy" id="2675858"/>
    <lineage>
        <taxon>Bacteria</taxon>
        <taxon>Bacillati</taxon>
        <taxon>Actinomycetota</taxon>
        <taxon>Actinomycetes</taxon>
        <taxon>Kitasatosporales</taxon>
        <taxon>Streptomycetaceae</taxon>
        <taxon>Streptomyces</taxon>
    </lineage>
</organism>
<sequence length="321" mass="33511">MALVWHHVVPVPDARCWPYGLEPRWTGAVTEPPQTPEGGPAMPTFETPSPVRVVLSLVCGQVRIVASDRADTTVEAYPRDSDDEDDVRTAERLHIDFADGRLTVTAPEPGCGGGAVIVVITVPTGSSLHGRGMCADFLGAGELGECRLSTGLGHIRLHHTGSLRLGAALGDITVDRAVGTVEATADRGDVRLGLIEGSTTVSAKGESDATVEEVRGAARLYAERGTVWIGRAHTDVEARTSHGDIGVGEVRRGSVSVTTTFGSIRVGVAETSGARLALDSAAGTVSTALSLLVAHEQADDVVCVEARTVIGDVVVERSRAE</sequence>
<comment type="caution">
    <text evidence="2">The sequence shown here is derived from an EMBL/GenBank/DDBJ whole genome shotgun (WGS) entry which is preliminary data.</text>
</comment>
<dbReference type="InterPro" id="IPR025164">
    <property type="entry name" value="Toastrack_DUF4097"/>
</dbReference>
<reference evidence="2 3" key="1">
    <citation type="submission" date="2019-11" db="EMBL/GenBank/DDBJ databases">
        <authorList>
            <person name="Ay H."/>
        </authorList>
    </citation>
    <scope>NUCLEOTIDE SEQUENCE [LARGE SCALE GENOMIC DNA]</scope>
    <source>
        <strain evidence="2 3">BG9H</strain>
    </source>
</reference>
<evidence type="ECO:0000313" key="3">
    <source>
        <dbReference type="Proteomes" id="UP001197114"/>
    </source>
</evidence>